<name>A0A6M3MAG1_9ZZZZ</name>
<organism evidence="1">
    <name type="scientific">viral metagenome</name>
    <dbReference type="NCBI Taxonomy" id="1070528"/>
    <lineage>
        <taxon>unclassified sequences</taxon>
        <taxon>metagenomes</taxon>
        <taxon>organismal metagenomes</taxon>
    </lineage>
</organism>
<gene>
    <name evidence="1" type="ORF">MM171B01145_0006</name>
</gene>
<evidence type="ECO:0000313" key="1">
    <source>
        <dbReference type="EMBL" id="QJB02613.1"/>
    </source>
</evidence>
<sequence>MAKKKIKGCLRDSKGNRFIIKGFTHNRYGKVNGFALKGTRGEKEIAISDLKHYKICER</sequence>
<reference evidence="1" key="1">
    <citation type="submission" date="2020-03" db="EMBL/GenBank/DDBJ databases">
        <title>The deep terrestrial virosphere.</title>
        <authorList>
            <person name="Holmfeldt K."/>
            <person name="Nilsson E."/>
            <person name="Simone D."/>
            <person name="Lopez-Fernandez M."/>
            <person name="Wu X."/>
            <person name="de Brujin I."/>
            <person name="Lundin D."/>
            <person name="Andersson A."/>
            <person name="Bertilsson S."/>
            <person name="Dopson M."/>
        </authorList>
    </citation>
    <scope>NUCLEOTIDE SEQUENCE</scope>
    <source>
        <strain evidence="1">MM171B01145</strain>
    </source>
</reference>
<accession>A0A6M3MAG1</accession>
<protein>
    <submittedName>
        <fullName evidence="1">Uncharacterized protein</fullName>
    </submittedName>
</protein>
<proteinExistence type="predicted"/>
<dbReference type="EMBL" id="MT143796">
    <property type="protein sequence ID" value="QJB02613.1"/>
    <property type="molecule type" value="Genomic_DNA"/>
</dbReference>
<dbReference type="AlphaFoldDB" id="A0A6M3MAG1"/>